<dbReference type="EMBL" id="JAQQWI010000017">
    <property type="protein sequence ID" value="KAK8006089.1"/>
    <property type="molecule type" value="Genomic_DNA"/>
</dbReference>
<evidence type="ECO:0000313" key="2">
    <source>
        <dbReference type="EMBL" id="KAK8006089.1"/>
    </source>
</evidence>
<organism evidence="2 3">
    <name type="scientific">Apiospora marii</name>
    <dbReference type="NCBI Taxonomy" id="335849"/>
    <lineage>
        <taxon>Eukaryota</taxon>
        <taxon>Fungi</taxon>
        <taxon>Dikarya</taxon>
        <taxon>Ascomycota</taxon>
        <taxon>Pezizomycotina</taxon>
        <taxon>Sordariomycetes</taxon>
        <taxon>Xylariomycetidae</taxon>
        <taxon>Amphisphaeriales</taxon>
        <taxon>Apiosporaceae</taxon>
        <taxon>Apiospora</taxon>
    </lineage>
</organism>
<keyword evidence="3" id="KW-1185">Reference proteome</keyword>
<comment type="caution">
    <text evidence="2">The sequence shown here is derived from an EMBL/GenBank/DDBJ whole genome shotgun (WGS) entry which is preliminary data.</text>
</comment>
<accession>A0ABR1R9J6</accession>
<evidence type="ECO:0000256" key="1">
    <source>
        <dbReference type="SAM" id="MobiDB-lite"/>
    </source>
</evidence>
<feature type="region of interest" description="Disordered" evidence="1">
    <location>
        <begin position="92"/>
        <end position="113"/>
    </location>
</feature>
<name>A0ABR1R9J6_9PEZI</name>
<dbReference type="Proteomes" id="UP001396898">
    <property type="component" value="Unassembled WGS sequence"/>
</dbReference>
<sequence length="267" mass="30473">MRTRDSRMPMVTRPHGGVLLRAVRTRFKLSHHLHNSPAVSAFSTTTPTAKIHPWSVIMELQRRGWQQVPSSPLSAAADDAPAPLFDLLRRSPPSAKQADPIGHAPRASDGESGSAEFHRFLEVLSRYTRLLDSVIQPPELPGGLTKKFYHPNGKVLQGDIDRWWIYFFDRRVNKERPWLQIAKRRLIDYHRCLGIHQPNSTNDSIEKAKAVLAADDAGLRVFCWLMQSTVRRLFEEKLYEERYVDAIGLSQCPPLDNFFLPKPCANM</sequence>
<evidence type="ECO:0008006" key="4">
    <source>
        <dbReference type="Google" id="ProtNLM"/>
    </source>
</evidence>
<proteinExistence type="predicted"/>
<reference evidence="2 3" key="1">
    <citation type="submission" date="2023-01" db="EMBL/GenBank/DDBJ databases">
        <title>Analysis of 21 Apiospora genomes using comparative genomics revels a genus with tremendous synthesis potential of carbohydrate active enzymes and secondary metabolites.</title>
        <authorList>
            <person name="Sorensen T."/>
        </authorList>
    </citation>
    <scope>NUCLEOTIDE SEQUENCE [LARGE SCALE GENOMIC DNA]</scope>
    <source>
        <strain evidence="2 3">CBS 20057</strain>
    </source>
</reference>
<gene>
    <name evidence="2" type="ORF">PG991_012386</name>
</gene>
<protein>
    <recommendedName>
        <fullName evidence="4">Opioid growth factor receptor (OGFr) conserved domain-containing protein</fullName>
    </recommendedName>
</protein>
<evidence type="ECO:0000313" key="3">
    <source>
        <dbReference type="Proteomes" id="UP001396898"/>
    </source>
</evidence>